<evidence type="ECO:0000313" key="2">
    <source>
        <dbReference type="EMBL" id="CDJ56509.1"/>
    </source>
</evidence>
<dbReference type="GO" id="GO:0071037">
    <property type="term" value="P:nuclear polyadenylation-dependent snRNA catabolic process"/>
    <property type="evidence" value="ECO:0007669"/>
    <property type="project" value="TreeGrafter"/>
</dbReference>
<dbReference type="InterPro" id="IPR012337">
    <property type="entry name" value="RNaseH-like_sf"/>
</dbReference>
<dbReference type="GO" id="GO:0071038">
    <property type="term" value="P:TRAMP-dependent tRNA surveillance pathway"/>
    <property type="evidence" value="ECO:0007669"/>
    <property type="project" value="TreeGrafter"/>
</dbReference>
<keyword evidence="3" id="KW-1185">Reference proteome</keyword>
<dbReference type="OMA" id="CTATHIY"/>
<dbReference type="OrthoDB" id="2250022at2759"/>
<dbReference type="GO" id="GO:0005730">
    <property type="term" value="C:nucleolus"/>
    <property type="evidence" value="ECO:0007669"/>
    <property type="project" value="TreeGrafter"/>
</dbReference>
<dbReference type="SMART" id="SM00474">
    <property type="entry name" value="35EXOc"/>
    <property type="match status" value="1"/>
</dbReference>
<dbReference type="GO" id="GO:0000175">
    <property type="term" value="F:3'-5'-RNA exonuclease activity"/>
    <property type="evidence" value="ECO:0007669"/>
    <property type="project" value="InterPro"/>
</dbReference>
<dbReference type="InterPro" id="IPR002562">
    <property type="entry name" value="3'-5'_exonuclease_dom"/>
</dbReference>
<accession>U6M224</accession>
<dbReference type="AlphaFoldDB" id="U6M224"/>
<organism evidence="2 3">
    <name type="scientific">Eimeria maxima</name>
    <name type="common">Coccidian parasite</name>
    <dbReference type="NCBI Taxonomy" id="5804"/>
    <lineage>
        <taxon>Eukaryota</taxon>
        <taxon>Sar</taxon>
        <taxon>Alveolata</taxon>
        <taxon>Apicomplexa</taxon>
        <taxon>Conoidasida</taxon>
        <taxon>Coccidia</taxon>
        <taxon>Eucoccidiorida</taxon>
        <taxon>Eimeriorina</taxon>
        <taxon>Eimeriidae</taxon>
        <taxon>Eimeria</taxon>
    </lineage>
</organism>
<dbReference type="GO" id="GO:0071051">
    <property type="term" value="P:poly(A)-dependent snoRNA 3'-end processing"/>
    <property type="evidence" value="ECO:0007669"/>
    <property type="project" value="TreeGrafter"/>
</dbReference>
<feature type="domain" description="3'-5' exonuclease" evidence="1">
    <location>
        <begin position="108"/>
        <end position="280"/>
    </location>
</feature>
<dbReference type="VEuPathDB" id="ToxoDB:EMWEY_00019150"/>
<dbReference type="GO" id="GO:0071040">
    <property type="term" value="P:nuclear polyadenylation-dependent antisense transcript catabolic process"/>
    <property type="evidence" value="ECO:0007669"/>
    <property type="project" value="TreeGrafter"/>
</dbReference>
<dbReference type="InterPro" id="IPR045092">
    <property type="entry name" value="Rrp6-like"/>
</dbReference>
<proteinExistence type="predicted"/>
<dbReference type="GO" id="GO:0000176">
    <property type="term" value="C:nuclear exosome (RNase complex)"/>
    <property type="evidence" value="ECO:0007669"/>
    <property type="project" value="TreeGrafter"/>
</dbReference>
<dbReference type="GO" id="GO:0000467">
    <property type="term" value="P:exonucleolytic trimming to generate mature 3'-end of 5.8S rRNA from tricistronic rRNA transcript (SSU-rRNA, 5.8S rRNA, LSU-rRNA)"/>
    <property type="evidence" value="ECO:0007669"/>
    <property type="project" value="InterPro"/>
</dbReference>
<evidence type="ECO:0000313" key="3">
    <source>
        <dbReference type="Proteomes" id="UP000030763"/>
    </source>
</evidence>
<dbReference type="Gene3D" id="3.30.420.10">
    <property type="entry name" value="Ribonuclease H-like superfamily/Ribonuclease H"/>
    <property type="match status" value="1"/>
</dbReference>
<reference evidence="2" key="1">
    <citation type="submission" date="2013-10" db="EMBL/GenBank/DDBJ databases">
        <title>Genomic analysis of the causative agents of coccidiosis in chickens.</title>
        <authorList>
            <person name="Reid A.J."/>
            <person name="Blake D."/>
            <person name="Billington K."/>
            <person name="Browne H."/>
            <person name="Dunn M."/>
            <person name="Hung S."/>
            <person name="Kawahara F."/>
            <person name="Miranda-Saavedra D."/>
            <person name="Mourier T."/>
            <person name="Nagra H."/>
            <person name="Otto T.D."/>
            <person name="Rawlings N."/>
            <person name="Sanchez A."/>
            <person name="Sanders M."/>
            <person name="Subramaniam C."/>
            <person name="Tay Y."/>
            <person name="Dear P."/>
            <person name="Doerig C."/>
            <person name="Gruber A."/>
            <person name="Parkinson J."/>
            <person name="Shirley M."/>
            <person name="Wan K.L."/>
            <person name="Berriman M."/>
            <person name="Tomley F."/>
            <person name="Pain A."/>
        </authorList>
    </citation>
    <scope>NUCLEOTIDE SEQUENCE [LARGE SCALE GENOMIC DNA]</scope>
    <source>
        <strain evidence="2">Weybridge</strain>
    </source>
</reference>
<reference evidence="2" key="2">
    <citation type="submission" date="2013-10" db="EMBL/GenBank/DDBJ databases">
        <authorList>
            <person name="Aslett M."/>
        </authorList>
    </citation>
    <scope>NUCLEOTIDE SEQUENCE [LARGE SCALE GENOMIC DNA]</scope>
    <source>
        <strain evidence="2">Weybridge</strain>
    </source>
</reference>
<dbReference type="GO" id="GO:0071039">
    <property type="term" value="P:nuclear polyadenylation-dependent CUT catabolic process"/>
    <property type="evidence" value="ECO:0007669"/>
    <property type="project" value="TreeGrafter"/>
</dbReference>
<dbReference type="GO" id="GO:0071044">
    <property type="term" value="P:histone mRNA catabolic process"/>
    <property type="evidence" value="ECO:0007669"/>
    <property type="project" value="TreeGrafter"/>
</dbReference>
<dbReference type="PANTHER" id="PTHR12124:SF47">
    <property type="entry name" value="EXOSOME COMPONENT 10"/>
    <property type="match status" value="1"/>
</dbReference>
<dbReference type="EMBL" id="HG718966">
    <property type="protein sequence ID" value="CDJ56509.1"/>
    <property type="molecule type" value="Genomic_DNA"/>
</dbReference>
<dbReference type="SUPFAM" id="SSF53098">
    <property type="entry name" value="Ribonuclease H-like"/>
    <property type="match status" value="1"/>
</dbReference>
<protein>
    <recommendedName>
        <fullName evidence="1">3'-5' exonuclease domain-containing protein</fullName>
    </recommendedName>
</protein>
<sequence length="313" mass="36410">MTTPSEYIDQLWREAVDRGVQPPEWSPQYKWKDLIPNFCIFLPQNPADLSVENRRKLCSEPTKLSYFAFLDFESSQVGYCPCRQEILQTKMHFFEDVDENPFKIVKEGIFVERLEDLKTMIAKITNDKQCSVVGIDMEHHHRRSYRGVTCLIQLGTAEYVYVIDALKLFDHLHILNAITANPTIVKVFHNGDNDIAWLQRDFNVFVVNAFDTGKAAKYLGVPGGTSLRNILQREFKVIKNERMSTCDWSRRPLTWDMRKYAFACFSALSADRPIRQVAPIVRVFVYLWVSSVCALWCERTKYINNLPIDSPYT</sequence>
<dbReference type="Pfam" id="PF01612">
    <property type="entry name" value="DNA_pol_A_exo1"/>
    <property type="match status" value="1"/>
</dbReference>
<name>U6M224_EIMMA</name>
<dbReference type="PANTHER" id="PTHR12124">
    <property type="entry name" value="POLYMYOSITIS/SCLERODERMA AUTOANTIGEN-RELATED"/>
    <property type="match status" value="1"/>
</dbReference>
<evidence type="ECO:0000259" key="1">
    <source>
        <dbReference type="SMART" id="SM00474"/>
    </source>
</evidence>
<dbReference type="GO" id="GO:0071036">
    <property type="term" value="P:nuclear polyadenylation-dependent snoRNA catabolic process"/>
    <property type="evidence" value="ECO:0007669"/>
    <property type="project" value="TreeGrafter"/>
</dbReference>
<dbReference type="RefSeq" id="XP_013333160.1">
    <property type="nucleotide sequence ID" value="XM_013477706.1"/>
</dbReference>
<gene>
    <name evidence="2" type="ORF">EMWEY_00019150</name>
</gene>
<dbReference type="GO" id="GO:0003727">
    <property type="term" value="F:single-stranded RNA binding"/>
    <property type="evidence" value="ECO:0007669"/>
    <property type="project" value="TreeGrafter"/>
</dbReference>
<dbReference type="InterPro" id="IPR036397">
    <property type="entry name" value="RNaseH_sf"/>
</dbReference>
<dbReference type="GeneID" id="25335901"/>
<dbReference type="GO" id="GO:0071035">
    <property type="term" value="P:nuclear polyadenylation-dependent rRNA catabolic process"/>
    <property type="evidence" value="ECO:0007669"/>
    <property type="project" value="TreeGrafter"/>
</dbReference>
<dbReference type="Proteomes" id="UP000030763">
    <property type="component" value="Unassembled WGS sequence"/>
</dbReference>